<gene>
    <name evidence="2" type="ORF">FHR99_000141</name>
</gene>
<feature type="transmembrane region" description="Helical" evidence="1">
    <location>
        <begin position="55"/>
        <end position="71"/>
    </location>
</feature>
<dbReference type="EMBL" id="JACHWY010000001">
    <property type="protein sequence ID" value="MBB3045905.1"/>
    <property type="molecule type" value="Genomic_DNA"/>
</dbReference>
<protein>
    <submittedName>
        <fullName evidence="2">Uncharacterized protein</fullName>
    </submittedName>
</protein>
<accession>A0A7W4Z5J7</accession>
<keyword evidence="1" id="KW-1133">Transmembrane helix</keyword>
<dbReference type="Proteomes" id="UP000537130">
    <property type="component" value="Unassembled WGS sequence"/>
</dbReference>
<dbReference type="RefSeq" id="WP_183408621.1">
    <property type="nucleotide sequence ID" value="NZ_JACHWY010000001.1"/>
</dbReference>
<keyword evidence="1" id="KW-0472">Membrane</keyword>
<organism evidence="2 3">
    <name type="scientific">Litorivivens lipolytica</name>
    <dbReference type="NCBI Taxonomy" id="1524264"/>
    <lineage>
        <taxon>Bacteria</taxon>
        <taxon>Pseudomonadati</taxon>
        <taxon>Pseudomonadota</taxon>
        <taxon>Gammaproteobacteria</taxon>
        <taxon>Litorivivens</taxon>
    </lineage>
</organism>
<reference evidence="2 3" key="1">
    <citation type="submission" date="2020-08" db="EMBL/GenBank/DDBJ databases">
        <title>Genomic Encyclopedia of Type Strains, Phase III (KMG-III): the genomes of soil and plant-associated and newly described type strains.</title>
        <authorList>
            <person name="Whitman W."/>
        </authorList>
    </citation>
    <scope>NUCLEOTIDE SEQUENCE [LARGE SCALE GENOMIC DNA]</scope>
    <source>
        <strain evidence="2 3">CECT 8654</strain>
    </source>
</reference>
<dbReference type="AlphaFoldDB" id="A0A7W4Z5J7"/>
<evidence type="ECO:0000313" key="3">
    <source>
        <dbReference type="Proteomes" id="UP000537130"/>
    </source>
</evidence>
<keyword evidence="3" id="KW-1185">Reference proteome</keyword>
<comment type="caution">
    <text evidence="2">The sequence shown here is derived from an EMBL/GenBank/DDBJ whole genome shotgun (WGS) entry which is preliminary data.</text>
</comment>
<name>A0A7W4Z5J7_9GAMM</name>
<evidence type="ECO:0000313" key="2">
    <source>
        <dbReference type="EMBL" id="MBB3045905.1"/>
    </source>
</evidence>
<proteinExistence type="predicted"/>
<feature type="transmembrane region" description="Helical" evidence="1">
    <location>
        <begin position="83"/>
        <end position="100"/>
    </location>
</feature>
<evidence type="ECO:0000256" key="1">
    <source>
        <dbReference type="SAM" id="Phobius"/>
    </source>
</evidence>
<keyword evidence="1" id="KW-0812">Transmembrane</keyword>
<sequence length="131" mass="13988">MSKVITRPSTATAFGFMSFEITLRSLKIASLFSLAFAILFALVSAIFYFGDWYRLMAVSCIGAFVGLVAAPEFEPKAFSRPRLVQSLSGLCAGVLAGSVAGFSIELVLAVSIAGLVVGWLAPIWVKHIQIP</sequence>
<feature type="transmembrane region" description="Helical" evidence="1">
    <location>
        <begin position="28"/>
        <end position="49"/>
    </location>
</feature>
<feature type="transmembrane region" description="Helical" evidence="1">
    <location>
        <begin position="106"/>
        <end position="125"/>
    </location>
</feature>